<feature type="compositionally biased region" description="Basic and acidic residues" evidence="1">
    <location>
        <begin position="116"/>
        <end position="128"/>
    </location>
</feature>
<feature type="compositionally biased region" description="Basic and acidic residues" evidence="1">
    <location>
        <begin position="1"/>
        <end position="16"/>
    </location>
</feature>
<feature type="compositionally biased region" description="Basic and acidic residues" evidence="1">
    <location>
        <begin position="38"/>
        <end position="50"/>
    </location>
</feature>
<dbReference type="AlphaFoldDB" id="A0A8I2YPI6"/>
<dbReference type="EMBL" id="JAGFBS010000013">
    <property type="protein sequence ID" value="KAG6376015.1"/>
    <property type="molecule type" value="Genomic_DNA"/>
</dbReference>
<reference evidence="2" key="1">
    <citation type="submission" date="2021-03" db="EMBL/GenBank/DDBJ databases">
        <title>Evolutionary innovations through gain and loss of genes in the ectomycorrhizal Boletales.</title>
        <authorList>
            <person name="Wu G."/>
            <person name="Miyauchi S."/>
            <person name="Morin E."/>
            <person name="Yang Z.-L."/>
            <person name="Xu J."/>
            <person name="Martin F.M."/>
        </authorList>
    </citation>
    <scope>NUCLEOTIDE SEQUENCE</scope>
    <source>
        <strain evidence="2">BR01</strain>
    </source>
</reference>
<accession>A0A8I2YPI6</accession>
<sequence>MQEEHLQDIQEGREIKIQTTHAGYHPDAGPTQATSIQHKADDGPTVHDVDVDKNMADTAGKDKQVDVDESMDNPLVKDTTHDLSQDAHGMDMYNVPPVNNTALNNVSALTTDTSEEDRRGSTSEEDFMKPLFTQCNRDSSTPDDNRPLSGWDPTPPPKGDLVLTQPVNDRMALNVDDSEFMFLLSSAIPDHQIAAYAAPYMDAAILQHQTVFLFSCSRPFDRHIHCTLRVCSD</sequence>
<name>A0A8I2YPI6_9AGAM</name>
<gene>
    <name evidence="2" type="ORF">JVT61DRAFT_2900</name>
</gene>
<keyword evidence="3" id="KW-1185">Reference proteome</keyword>
<evidence type="ECO:0000313" key="2">
    <source>
        <dbReference type="EMBL" id="KAG6376015.1"/>
    </source>
</evidence>
<dbReference type="Proteomes" id="UP000683000">
    <property type="component" value="Unassembled WGS sequence"/>
</dbReference>
<organism evidence="2 3">
    <name type="scientific">Boletus reticuloceps</name>
    <dbReference type="NCBI Taxonomy" id="495285"/>
    <lineage>
        <taxon>Eukaryota</taxon>
        <taxon>Fungi</taxon>
        <taxon>Dikarya</taxon>
        <taxon>Basidiomycota</taxon>
        <taxon>Agaricomycotina</taxon>
        <taxon>Agaricomycetes</taxon>
        <taxon>Agaricomycetidae</taxon>
        <taxon>Boletales</taxon>
        <taxon>Boletineae</taxon>
        <taxon>Boletaceae</taxon>
        <taxon>Boletoideae</taxon>
        <taxon>Boletus</taxon>
    </lineage>
</organism>
<proteinExistence type="predicted"/>
<comment type="caution">
    <text evidence="2">The sequence shown here is derived from an EMBL/GenBank/DDBJ whole genome shotgun (WGS) entry which is preliminary data.</text>
</comment>
<dbReference type="OrthoDB" id="2684292at2759"/>
<feature type="region of interest" description="Disordered" evidence="1">
    <location>
        <begin position="1"/>
        <end position="50"/>
    </location>
</feature>
<evidence type="ECO:0000256" key="1">
    <source>
        <dbReference type="SAM" id="MobiDB-lite"/>
    </source>
</evidence>
<feature type="region of interest" description="Disordered" evidence="1">
    <location>
        <begin position="110"/>
        <end position="160"/>
    </location>
</feature>
<protein>
    <submittedName>
        <fullName evidence="2">Uncharacterized protein</fullName>
    </submittedName>
</protein>
<evidence type="ECO:0000313" key="3">
    <source>
        <dbReference type="Proteomes" id="UP000683000"/>
    </source>
</evidence>